<evidence type="ECO:0000313" key="3">
    <source>
        <dbReference type="EMBL" id="CAE0669734.1"/>
    </source>
</evidence>
<sequence length="626" mass="69688">MSNPLKGSAMRKLKAEVESSMGLTAEQIKKLFPSKAKWIANKCSGKVLVYTEARSSEPLFFHLHGGKGQLIPTVYLLWRYPNAVPIWRTPPNVWKPLSNGADLMLPGVIPPQGETGLGQFKTGAIRAVALYGNPAPVGVGVTTVSSDDIKQKGMSGKGLAMMHLYADYLYALGSKCRPNEGFLKSRVVPIVTEEEEEKEEQEQEEEPEQEDGKGKGEGESGPDEGKGQQQQEEEQEEGGEGQEGDGQGQNQELQQVEAKAREKAKVGAADKLTEEEIAEMKGNMDGLIEDLFFRAIVSIETLPLPAAELYTDHMLTRVKKHQKVEFKKSTYKKLANLVKHMEREEVIAVKQRKDGAIIVGINRDHPTIEEYEEIANNENLKGKDTKSKPRKKKRQPGRELEVRTLYQPGYNLKELVLKPKGLTRKLISMTDARKALWSYVKENELETNDHKGVNINGPLHDAMMNKGDNRRSLSKRDLAQLLAQNMTPYHCIMVGDDDDDDISRYKRGNAQPIVISQGSRQGNKSVTIVEGLEAWEVEPKELAGIIRRKYACSTTTQPYSLKQKEYRMMVAQGDLKSEVKECLCRHYGVPGQYVTISSKTTKAPKKTKKTGGGSGRGRAKLAALMP</sequence>
<dbReference type="SUPFAM" id="SSF88697">
    <property type="entry name" value="PUA domain-like"/>
    <property type="match status" value="1"/>
</dbReference>
<dbReference type="SUPFAM" id="SSF47592">
    <property type="entry name" value="SWIB/MDM2 domain"/>
    <property type="match status" value="1"/>
</dbReference>
<dbReference type="Pfam" id="PF26292">
    <property type="entry name" value="PUA_elF2D"/>
    <property type="match status" value="1"/>
</dbReference>
<dbReference type="InterPro" id="IPR001950">
    <property type="entry name" value="SUI1"/>
</dbReference>
<organism evidence="3">
    <name type="scientific">Lotharella globosa</name>
    <dbReference type="NCBI Taxonomy" id="91324"/>
    <lineage>
        <taxon>Eukaryota</taxon>
        <taxon>Sar</taxon>
        <taxon>Rhizaria</taxon>
        <taxon>Cercozoa</taxon>
        <taxon>Chlorarachniophyceae</taxon>
        <taxon>Lotharella</taxon>
    </lineage>
</organism>
<name>A0A7S3Z2J3_9EUKA</name>
<evidence type="ECO:0000259" key="2">
    <source>
        <dbReference type="PROSITE" id="PS50296"/>
    </source>
</evidence>
<dbReference type="InterPro" id="IPR039757">
    <property type="entry name" value="EIF2D"/>
</dbReference>
<dbReference type="Pfam" id="PF17832">
    <property type="entry name" value="Pre-PUA"/>
    <property type="match status" value="1"/>
</dbReference>
<dbReference type="InterPro" id="IPR057429">
    <property type="entry name" value="WH_eIF2D"/>
</dbReference>
<dbReference type="AlphaFoldDB" id="A0A7S3Z2J3"/>
<dbReference type="PANTHER" id="PTHR12217">
    <property type="entry name" value="EUKARYOTIC TRANSLATION INITIATION FACTOR 2D"/>
    <property type="match status" value="1"/>
</dbReference>
<dbReference type="InterPro" id="IPR036877">
    <property type="entry name" value="SUI1_dom_sf"/>
</dbReference>
<feature type="compositionally biased region" description="Basic and acidic residues" evidence="1">
    <location>
        <begin position="210"/>
        <end position="226"/>
    </location>
</feature>
<dbReference type="PROSITE" id="PS50296">
    <property type="entry name" value="SUI1"/>
    <property type="match status" value="1"/>
</dbReference>
<dbReference type="Gene3D" id="3.10.400.20">
    <property type="match status" value="1"/>
</dbReference>
<proteinExistence type="predicted"/>
<accession>A0A7S3Z2J3</accession>
<dbReference type="InterPro" id="IPR036885">
    <property type="entry name" value="SWIB_MDM2_dom_sf"/>
</dbReference>
<dbReference type="CDD" id="cd21156">
    <property type="entry name" value="PUA_eIF2d-like"/>
    <property type="match status" value="1"/>
</dbReference>
<feature type="domain" description="SUI1" evidence="2">
    <location>
        <begin position="513"/>
        <end position="587"/>
    </location>
</feature>
<dbReference type="PANTHER" id="PTHR12217:SF4">
    <property type="entry name" value="EUKARYOTIC TRANSLATION INITIATION FACTOR 2D"/>
    <property type="match status" value="1"/>
</dbReference>
<feature type="compositionally biased region" description="Acidic residues" evidence="1">
    <location>
        <begin position="231"/>
        <end position="243"/>
    </location>
</feature>
<dbReference type="InterPro" id="IPR015947">
    <property type="entry name" value="PUA-like_sf"/>
</dbReference>
<feature type="compositionally biased region" description="Low complexity" evidence="1">
    <location>
        <begin position="248"/>
        <end position="257"/>
    </location>
</feature>
<dbReference type="GO" id="GO:0003743">
    <property type="term" value="F:translation initiation factor activity"/>
    <property type="evidence" value="ECO:0007669"/>
    <property type="project" value="InterPro"/>
</dbReference>
<feature type="region of interest" description="Disordered" evidence="1">
    <location>
        <begin position="193"/>
        <end position="268"/>
    </location>
</feature>
<dbReference type="SUPFAM" id="SSF55159">
    <property type="entry name" value="eIF1-like"/>
    <property type="match status" value="1"/>
</dbReference>
<dbReference type="Pfam" id="PF25304">
    <property type="entry name" value="WHD_eIF2D"/>
    <property type="match status" value="1"/>
</dbReference>
<evidence type="ECO:0000256" key="1">
    <source>
        <dbReference type="SAM" id="MobiDB-lite"/>
    </source>
</evidence>
<dbReference type="Pfam" id="PF26291">
    <property type="entry name" value="SWIB_eIF2D"/>
    <property type="match status" value="1"/>
</dbReference>
<dbReference type="InterPro" id="IPR048248">
    <property type="entry name" value="PUA_eIF2d-like"/>
</dbReference>
<gene>
    <name evidence="3" type="ORF">LGLO00237_LOCUS21364</name>
</gene>
<dbReference type="Gene3D" id="3.30.780.10">
    <property type="entry name" value="SUI1-like domain"/>
    <property type="match status" value="1"/>
</dbReference>
<dbReference type="InterPro" id="IPR041366">
    <property type="entry name" value="Pre-PUA"/>
</dbReference>
<dbReference type="Pfam" id="PF01253">
    <property type="entry name" value="SUI1"/>
    <property type="match status" value="1"/>
</dbReference>
<dbReference type="GO" id="GO:0001731">
    <property type="term" value="P:formation of translation preinitiation complex"/>
    <property type="evidence" value="ECO:0007669"/>
    <property type="project" value="InterPro"/>
</dbReference>
<protein>
    <recommendedName>
        <fullName evidence="2">SUI1 domain-containing protein</fullName>
    </recommendedName>
</protein>
<feature type="region of interest" description="Disordered" evidence="1">
    <location>
        <begin position="599"/>
        <end position="626"/>
    </location>
</feature>
<reference evidence="3" key="1">
    <citation type="submission" date="2021-01" db="EMBL/GenBank/DDBJ databases">
        <authorList>
            <person name="Corre E."/>
            <person name="Pelletier E."/>
            <person name="Niang G."/>
            <person name="Scheremetjew M."/>
            <person name="Finn R."/>
            <person name="Kale V."/>
            <person name="Holt S."/>
            <person name="Cochrane G."/>
            <person name="Meng A."/>
            <person name="Brown T."/>
            <person name="Cohen L."/>
        </authorList>
    </citation>
    <scope>NUCLEOTIDE SEQUENCE</scope>
    <source>
        <strain evidence="3">CCCM811</strain>
    </source>
</reference>
<dbReference type="EMBL" id="HBIV01029938">
    <property type="protein sequence ID" value="CAE0669734.1"/>
    <property type="molecule type" value="Transcribed_RNA"/>
</dbReference>
<feature type="compositionally biased region" description="Acidic residues" evidence="1">
    <location>
        <begin position="193"/>
        <end position="209"/>
    </location>
</feature>
<dbReference type="PROSITE" id="PS50890">
    <property type="entry name" value="PUA"/>
    <property type="match status" value="1"/>
</dbReference>
<feature type="region of interest" description="Disordered" evidence="1">
    <location>
        <begin position="379"/>
        <end position="398"/>
    </location>
</feature>
<dbReference type="InterPro" id="IPR058886">
    <property type="entry name" value="SWIB_eIF2D"/>
</dbReference>